<gene>
    <name evidence="4" type="primary">LOC105364136</name>
</gene>
<dbReference type="SUPFAM" id="SSF46785">
    <property type="entry name" value="Winged helix' DNA-binding domain"/>
    <property type="match status" value="1"/>
</dbReference>
<feature type="region of interest" description="Disordered" evidence="1">
    <location>
        <begin position="120"/>
        <end position="150"/>
    </location>
</feature>
<proteinExistence type="predicted"/>
<name>A0AAJ6YLI4_9HYME</name>
<feature type="compositionally biased region" description="Polar residues" evidence="1">
    <location>
        <begin position="125"/>
        <end position="150"/>
    </location>
</feature>
<feature type="domain" description="H15" evidence="2">
    <location>
        <begin position="13"/>
        <end position="82"/>
    </location>
</feature>
<keyword evidence="3" id="KW-1185">Reference proteome</keyword>
<organism evidence="3 4">
    <name type="scientific">Ceratosolen solmsi marchali</name>
    <dbReference type="NCBI Taxonomy" id="326594"/>
    <lineage>
        <taxon>Eukaryota</taxon>
        <taxon>Metazoa</taxon>
        <taxon>Ecdysozoa</taxon>
        <taxon>Arthropoda</taxon>
        <taxon>Hexapoda</taxon>
        <taxon>Insecta</taxon>
        <taxon>Pterygota</taxon>
        <taxon>Neoptera</taxon>
        <taxon>Endopterygota</taxon>
        <taxon>Hymenoptera</taxon>
        <taxon>Apocrita</taxon>
        <taxon>Proctotrupomorpha</taxon>
        <taxon>Chalcidoidea</taxon>
        <taxon>Agaonidae</taxon>
        <taxon>Agaoninae</taxon>
        <taxon>Ceratosolen</taxon>
    </lineage>
</organism>
<dbReference type="GO" id="GO:0006334">
    <property type="term" value="P:nucleosome assembly"/>
    <property type="evidence" value="ECO:0007669"/>
    <property type="project" value="InterPro"/>
</dbReference>
<dbReference type="PROSITE" id="PS51504">
    <property type="entry name" value="H15"/>
    <property type="match status" value="1"/>
</dbReference>
<accession>A0AAJ6YLI4</accession>
<dbReference type="Proteomes" id="UP000695007">
    <property type="component" value="Unplaced"/>
</dbReference>
<dbReference type="KEGG" id="csol:105364136"/>
<dbReference type="InterPro" id="IPR005818">
    <property type="entry name" value="Histone_H1/H5_H15"/>
</dbReference>
<reference evidence="4" key="1">
    <citation type="submission" date="2025-08" db="UniProtKB">
        <authorList>
            <consortium name="RefSeq"/>
        </authorList>
    </citation>
    <scope>IDENTIFICATION</scope>
</reference>
<dbReference type="GeneID" id="105364136"/>
<evidence type="ECO:0000313" key="4">
    <source>
        <dbReference type="RefSeq" id="XP_011500302.1"/>
    </source>
</evidence>
<dbReference type="GO" id="GO:0000786">
    <property type="term" value="C:nucleosome"/>
    <property type="evidence" value="ECO:0007669"/>
    <property type="project" value="InterPro"/>
</dbReference>
<dbReference type="AlphaFoldDB" id="A0AAJ6YLI4"/>
<dbReference type="InterPro" id="IPR036390">
    <property type="entry name" value="WH_DNA-bd_sf"/>
</dbReference>
<dbReference type="RefSeq" id="XP_011500302.1">
    <property type="nucleotide sequence ID" value="XM_011502000.1"/>
</dbReference>
<sequence>MPISKEMGIITRSKQPAKAVYQVITALKNLKSINGPTMMDIVKYIFAANHKPSTKCQIMTALKRAIEFGLIKRNRGHYLISSPDEDLTNLSNSSSRLTRFRELPKFSDKVTKRMSIMKMGRRKYSNSSRNGWKVASRTSRYNSKQDSNYA</sequence>
<dbReference type="GO" id="GO:0003677">
    <property type="term" value="F:DNA binding"/>
    <property type="evidence" value="ECO:0007669"/>
    <property type="project" value="InterPro"/>
</dbReference>
<evidence type="ECO:0000313" key="3">
    <source>
        <dbReference type="Proteomes" id="UP000695007"/>
    </source>
</evidence>
<evidence type="ECO:0000259" key="2">
    <source>
        <dbReference type="PROSITE" id="PS51504"/>
    </source>
</evidence>
<evidence type="ECO:0000256" key="1">
    <source>
        <dbReference type="SAM" id="MobiDB-lite"/>
    </source>
</evidence>
<protein>
    <submittedName>
        <fullName evidence="4">Uncharacterized protein LOC105364136</fullName>
    </submittedName>
</protein>